<dbReference type="AlphaFoldDB" id="A0AB37GA33"/>
<organism evidence="1 3">
    <name type="scientific">Corynebacterium amycolatum</name>
    <dbReference type="NCBI Taxonomy" id="43765"/>
    <lineage>
        <taxon>Bacteria</taxon>
        <taxon>Bacillati</taxon>
        <taxon>Actinomycetota</taxon>
        <taxon>Actinomycetes</taxon>
        <taxon>Mycobacteriales</taxon>
        <taxon>Corynebacteriaceae</taxon>
        <taxon>Corynebacterium</taxon>
    </lineage>
</organism>
<dbReference type="RefSeq" id="WP_197914203.1">
    <property type="nucleotide sequence ID" value="NZ_CP065628.1"/>
</dbReference>
<gene>
    <name evidence="1" type="ORF">I6G95_07105</name>
    <name evidence="2" type="ORF">I6H48_07680</name>
</gene>
<dbReference type="Proteomes" id="UP000594774">
    <property type="component" value="Chromosome"/>
</dbReference>
<accession>A0AB37GA33</accession>
<evidence type="ECO:0000313" key="2">
    <source>
        <dbReference type="EMBL" id="QQB81859.1"/>
    </source>
</evidence>
<evidence type="ECO:0000313" key="1">
    <source>
        <dbReference type="EMBL" id="QPR30020.1"/>
    </source>
</evidence>
<dbReference type="EMBL" id="CP066023">
    <property type="protein sequence ID" value="QQB81859.1"/>
    <property type="molecule type" value="Genomic_DNA"/>
</dbReference>
<protein>
    <recommendedName>
        <fullName evidence="5">Head-to-tail adaptor</fullName>
    </recommendedName>
</protein>
<evidence type="ECO:0000313" key="3">
    <source>
        <dbReference type="Proteomes" id="UP000594774"/>
    </source>
</evidence>
<evidence type="ECO:0000313" key="4">
    <source>
        <dbReference type="Proteomes" id="UP000595198"/>
    </source>
</evidence>
<keyword evidence="4" id="KW-1185">Reference proteome</keyword>
<dbReference type="Proteomes" id="UP000595198">
    <property type="component" value="Chromosome"/>
</dbReference>
<dbReference type="EMBL" id="CP065628">
    <property type="protein sequence ID" value="QPR30020.1"/>
    <property type="molecule type" value="Genomic_DNA"/>
</dbReference>
<evidence type="ECO:0008006" key="5">
    <source>
        <dbReference type="Google" id="ProtNLM"/>
    </source>
</evidence>
<reference evidence="3 4" key="1">
    <citation type="submission" date="2020-12" db="EMBL/GenBank/DDBJ databases">
        <title>FDA dAtabase for Regulatory Grade micrObial Sequences (FDA-ARGOS): Supporting development and validation of Infectious Disease Dx tests.</title>
        <authorList>
            <person name="Sproer C."/>
            <person name="Gronow S."/>
            <person name="Severitt S."/>
            <person name="Schroder I."/>
            <person name="Tallon L."/>
            <person name="Sadzewicz L."/>
            <person name="Zhao X."/>
            <person name="Boylan J."/>
            <person name="Ott S."/>
            <person name="Bowen H."/>
            <person name="Vavikolanu K."/>
            <person name="Mehta A."/>
            <person name="Aluvathingal J."/>
            <person name="Nadendla S."/>
            <person name="Lowell S."/>
            <person name="Myers T."/>
            <person name="Yan Y."/>
            <person name="Sichtig H."/>
        </authorList>
    </citation>
    <scope>NUCLEOTIDE SEQUENCE [LARGE SCALE GENOMIC DNA]</scope>
    <source>
        <strain evidence="1 3">FDAARGOS_938</strain>
        <strain evidence="2 4">FDAARGOS_991</strain>
    </source>
</reference>
<sequence length="164" mass="18082">MMPVIITVEDIHVFNKDIPTEQAEILIRDGMALAKRVAPCIDDTDFQYCDAAAAIIRGAILRWAESGSGGITQRQMSAGPFAQNLSFDNRQSRRSLFFPSEITELQDLCKASNTDGAFGIDTIVDRPSRCVRDYEGCPYLMGSVNSPCEACGETLRPGWWLGAR</sequence>
<proteinExistence type="predicted"/>
<name>A0AB37GA33_CORAY</name>